<dbReference type="EMBL" id="NIVC01003724">
    <property type="protein sequence ID" value="PAA50066.1"/>
    <property type="molecule type" value="Genomic_DNA"/>
</dbReference>
<organism evidence="2 3">
    <name type="scientific">Macrostomum lignano</name>
    <dbReference type="NCBI Taxonomy" id="282301"/>
    <lineage>
        <taxon>Eukaryota</taxon>
        <taxon>Metazoa</taxon>
        <taxon>Spiralia</taxon>
        <taxon>Lophotrochozoa</taxon>
        <taxon>Platyhelminthes</taxon>
        <taxon>Rhabditophora</taxon>
        <taxon>Macrostomorpha</taxon>
        <taxon>Macrostomida</taxon>
        <taxon>Macrostomidae</taxon>
        <taxon>Macrostomum</taxon>
    </lineage>
</organism>
<name>A0A267DLN9_9PLAT</name>
<evidence type="ECO:0000313" key="2">
    <source>
        <dbReference type="EMBL" id="PAA50066.1"/>
    </source>
</evidence>
<proteinExistence type="predicted"/>
<evidence type="ECO:0000313" key="3">
    <source>
        <dbReference type="Proteomes" id="UP000215902"/>
    </source>
</evidence>
<dbReference type="Proteomes" id="UP000215902">
    <property type="component" value="Unassembled WGS sequence"/>
</dbReference>
<evidence type="ECO:0000256" key="1">
    <source>
        <dbReference type="SAM" id="MobiDB-lite"/>
    </source>
</evidence>
<feature type="compositionally biased region" description="Low complexity" evidence="1">
    <location>
        <begin position="1"/>
        <end position="13"/>
    </location>
</feature>
<comment type="caution">
    <text evidence="2">The sequence shown here is derived from an EMBL/GenBank/DDBJ whole genome shotgun (WGS) entry which is preliminary data.</text>
</comment>
<keyword evidence="3" id="KW-1185">Reference proteome</keyword>
<reference evidence="2 3" key="1">
    <citation type="submission" date="2017-06" db="EMBL/GenBank/DDBJ databases">
        <title>A platform for efficient transgenesis in Macrostomum lignano, a flatworm model organism for stem cell research.</title>
        <authorList>
            <person name="Berezikov E."/>
        </authorList>
    </citation>
    <scope>NUCLEOTIDE SEQUENCE [LARGE SCALE GENOMIC DNA]</scope>
    <source>
        <strain evidence="2">DV1</strain>
        <tissue evidence="2">Whole organism</tissue>
    </source>
</reference>
<accession>A0A267DLN9</accession>
<dbReference type="AlphaFoldDB" id="A0A267DLN9"/>
<feature type="compositionally biased region" description="Polar residues" evidence="1">
    <location>
        <begin position="208"/>
        <end position="217"/>
    </location>
</feature>
<feature type="region of interest" description="Disordered" evidence="1">
    <location>
        <begin position="1"/>
        <end position="28"/>
    </location>
</feature>
<sequence>MLPRTRSSSLSRPACGSRTHSTSSSASAANVTGDRELLWSRIRDTDSLQSLLAAIEAAGFHPLVLPRASLLRKDAADDVDFGAILGQLGIFGAILDCKTVADSVQRELTRLELNLIKLGVTKISINLLCRHLEVAKNVGKAFCLVIDDRAPPATTAKSVFETMEASRHLGLVNGGRLPTIIFGGGGESDTLTRIEDRDVDAASSASSGDEQSLQSDSAGAASGEPLEMQHKLCRFTDLMLVAYENSCGRAQAV</sequence>
<feature type="region of interest" description="Disordered" evidence="1">
    <location>
        <begin position="199"/>
        <end position="222"/>
    </location>
</feature>
<gene>
    <name evidence="2" type="ORF">BOX15_Mlig007182g2</name>
</gene>
<protein>
    <submittedName>
        <fullName evidence="2">Uncharacterized protein</fullName>
    </submittedName>
</protein>